<dbReference type="EMBL" id="OV170222">
    <property type="protein sequence ID" value="CAH0720742.1"/>
    <property type="molecule type" value="Genomic_DNA"/>
</dbReference>
<dbReference type="PANTHER" id="PTHR33939:SF1">
    <property type="entry name" value="DUF4371 DOMAIN-CONTAINING PROTEIN"/>
    <property type="match status" value="1"/>
</dbReference>
<organism evidence="5 6">
    <name type="scientific">Brenthis ino</name>
    <name type="common">lesser marbled fritillary</name>
    <dbReference type="NCBI Taxonomy" id="405034"/>
    <lineage>
        <taxon>Eukaryota</taxon>
        <taxon>Metazoa</taxon>
        <taxon>Ecdysozoa</taxon>
        <taxon>Arthropoda</taxon>
        <taxon>Hexapoda</taxon>
        <taxon>Insecta</taxon>
        <taxon>Pterygota</taxon>
        <taxon>Neoptera</taxon>
        <taxon>Endopterygota</taxon>
        <taxon>Lepidoptera</taxon>
        <taxon>Glossata</taxon>
        <taxon>Ditrysia</taxon>
        <taxon>Papilionoidea</taxon>
        <taxon>Nymphalidae</taxon>
        <taxon>Heliconiinae</taxon>
        <taxon>Argynnini</taxon>
        <taxon>Brenthis</taxon>
    </lineage>
</organism>
<gene>
    <name evidence="5" type="ORF">BINO364_LOCUS6935</name>
</gene>
<dbReference type="PROSITE" id="PS00243">
    <property type="entry name" value="I_EGF_1"/>
    <property type="match status" value="1"/>
</dbReference>
<dbReference type="Proteomes" id="UP000838878">
    <property type="component" value="Chromosome 2"/>
</dbReference>
<dbReference type="OrthoDB" id="9930377at2759"/>
<evidence type="ECO:0000256" key="1">
    <source>
        <dbReference type="ARBA" id="ARBA00022729"/>
    </source>
</evidence>
<evidence type="ECO:0000313" key="5">
    <source>
        <dbReference type="EMBL" id="CAH0720742.1"/>
    </source>
</evidence>
<name>A0A8J9UIR8_9NEOP</name>
<keyword evidence="6" id="KW-1185">Reference proteome</keyword>
<dbReference type="Gene3D" id="2.10.25.10">
    <property type="entry name" value="Laminin"/>
    <property type="match status" value="1"/>
</dbReference>
<feature type="domain" description="Integrin beta epidermal growth factor-like" evidence="4">
    <location>
        <begin position="231"/>
        <end position="276"/>
    </location>
</feature>
<proteinExistence type="predicted"/>
<evidence type="ECO:0000256" key="3">
    <source>
        <dbReference type="ARBA" id="ARBA00023157"/>
    </source>
</evidence>
<evidence type="ECO:0000256" key="2">
    <source>
        <dbReference type="ARBA" id="ARBA00022737"/>
    </source>
</evidence>
<dbReference type="InterPro" id="IPR057243">
    <property type="entry name" value="Integrin_I-EGF_CS"/>
</dbReference>
<keyword evidence="3" id="KW-1015">Disulfide bond</keyword>
<dbReference type="Gene3D" id="3.30.420.10">
    <property type="entry name" value="Ribonuclease H-like superfamily/Ribonuclease H"/>
    <property type="match status" value="1"/>
</dbReference>
<protein>
    <recommendedName>
        <fullName evidence="4">Integrin beta epidermal growth factor-like domain-containing protein</fullName>
    </recommendedName>
</protein>
<dbReference type="InterPro" id="IPR036397">
    <property type="entry name" value="RNaseH_sf"/>
</dbReference>
<evidence type="ECO:0000259" key="4">
    <source>
        <dbReference type="Pfam" id="PF23105"/>
    </source>
</evidence>
<accession>A0A8J9UIR8</accession>
<dbReference type="InterPro" id="IPR057073">
    <property type="entry name" value="EGF_integrin_2"/>
</dbReference>
<feature type="non-terminal residue" evidence="5">
    <location>
        <position position="309"/>
    </location>
</feature>
<dbReference type="AlphaFoldDB" id="A0A8J9UIR8"/>
<dbReference type="GO" id="GO:0003676">
    <property type="term" value="F:nucleic acid binding"/>
    <property type="evidence" value="ECO:0007669"/>
    <property type="project" value="InterPro"/>
</dbReference>
<sequence>MPKVIRSGVREVVLKIKDFFMKEKQSGAPIIPFERVNERVAAATGISLRTVVRIENEGRLAEASSTGKCWQNDDEDGVLEPISKGQRFIIVHAGEEYTRPQLLEIVNKNKPEPVYSVDAILTGLGHKILRLPPYHCDLNPIEMVWASMKRKVAEINIGKPSNQMPEMLPQCSWCPTENRCFSEHLPHNKDFCTEKMIRHPTYGYVLCERCAPNFLVSLHDNAECACAGPEIENSCPPADTEQKCSGRGKCVCGRCFCDVNLDPMHPSKVIMGEHCEYDNFSCDGPDCNEGPYYIFQENDPNRIDETERL</sequence>
<dbReference type="PANTHER" id="PTHR33939">
    <property type="entry name" value="PROTEIN CBG22215"/>
    <property type="match status" value="1"/>
</dbReference>
<keyword evidence="1" id="KW-0732">Signal</keyword>
<keyword evidence="2" id="KW-0677">Repeat</keyword>
<dbReference type="Pfam" id="PF23105">
    <property type="entry name" value="EGF_integrin"/>
    <property type="match status" value="1"/>
</dbReference>
<reference evidence="5" key="1">
    <citation type="submission" date="2021-12" db="EMBL/GenBank/DDBJ databases">
        <authorList>
            <person name="Martin H S."/>
        </authorList>
    </citation>
    <scope>NUCLEOTIDE SEQUENCE</scope>
</reference>
<evidence type="ECO:0000313" key="6">
    <source>
        <dbReference type="Proteomes" id="UP000838878"/>
    </source>
</evidence>